<organism evidence="2 3">
    <name type="scientific">Bradyrhizobium campsiandrae</name>
    <dbReference type="NCBI Taxonomy" id="1729892"/>
    <lineage>
        <taxon>Bacteria</taxon>
        <taxon>Pseudomonadati</taxon>
        <taxon>Pseudomonadota</taxon>
        <taxon>Alphaproteobacteria</taxon>
        <taxon>Hyphomicrobiales</taxon>
        <taxon>Nitrobacteraceae</taxon>
        <taxon>Bradyrhizobium</taxon>
    </lineage>
</organism>
<dbReference type="SMART" id="SM00758">
    <property type="entry name" value="PA14"/>
    <property type="match status" value="1"/>
</dbReference>
<sequence length="209" mass="21666">MVDASLRAFVQFQEASLKRIILSAAAAAFWVGQASATSISVYDNFADTGTDITFAGSPSATGTANFSGSSFLYDWSLPGTVGGKSPADSFAADFSGSFTVGSSGPHVLTLGSDDASYLYVDGVQQIARPGPNSYDTTSATLDLGAGSHTFEIKYDNVICCGAAVSLDVGDGAITAAVPEPSTWAMMMLGFCGMGFIAYRRRDWPALNIA</sequence>
<keyword evidence="3" id="KW-1185">Reference proteome</keyword>
<name>A0ABR7U6M1_9BRAD</name>
<dbReference type="EMBL" id="JAATTO010000020">
    <property type="protein sequence ID" value="MBC9979673.1"/>
    <property type="molecule type" value="Genomic_DNA"/>
</dbReference>
<evidence type="ECO:0000313" key="3">
    <source>
        <dbReference type="Proteomes" id="UP000639516"/>
    </source>
</evidence>
<dbReference type="SUPFAM" id="SSF56988">
    <property type="entry name" value="Anthrax protective antigen"/>
    <property type="match status" value="1"/>
</dbReference>
<dbReference type="Gene3D" id="2.60.120.380">
    <property type="match status" value="1"/>
</dbReference>
<dbReference type="RefSeq" id="WP_188106514.1">
    <property type="nucleotide sequence ID" value="NZ_JAANIH010000059.1"/>
</dbReference>
<dbReference type="Pfam" id="PF07691">
    <property type="entry name" value="PA14"/>
    <property type="match status" value="1"/>
</dbReference>
<dbReference type="Pfam" id="PF07589">
    <property type="entry name" value="PEP-CTERM"/>
    <property type="match status" value="1"/>
</dbReference>
<dbReference type="PROSITE" id="PS51820">
    <property type="entry name" value="PA14"/>
    <property type="match status" value="1"/>
</dbReference>
<proteinExistence type="predicted"/>
<dbReference type="InterPro" id="IPR037524">
    <property type="entry name" value="PA14/GLEYA"/>
</dbReference>
<feature type="domain" description="PA14" evidence="1">
    <location>
        <begin position="35"/>
        <end position="183"/>
    </location>
</feature>
<dbReference type="InterPro" id="IPR013424">
    <property type="entry name" value="Ice-binding_C"/>
</dbReference>
<accession>A0ABR7U6M1</accession>
<dbReference type="InterPro" id="IPR011658">
    <property type="entry name" value="PA14_dom"/>
</dbReference>
<comment type="caution">
    <text evidence="2">The sequence shown here is derived from an EMBL/GenBank/DDBJ whole genome shotgun (WGS) entry which is preliminary data.</text>
</comment>
<dbReference type="Proteomes" id="UP000639516">
    <property type="component" value="Unassembled WGS sequence"/>
</dbReference>
<reference evidence="2 3" key="1">
    <citation type="journal article" date="2020" name="Arch. Microbiol.">
        <title>Bradyrhizobium campsiandrae sp. nov., a nitrogen-fixing bacterial strain isolated from a native leguminous tree from the Amazon adapted to flooded conditions.</title>
        <authorList>
            <person name="Cabral Michel D."/>
            <person name="Martins da Costa E."/>
            <person name="Azarias Guimaraes A."/>
            <person name="Soares de Carvalho T."/>
            <person name="Santos de Castro Caputo P."/>
            <person name="Willems A."/>
            <person name="de Souza Moreira F.M."/>
        </authorList>
    </citation>
    <scope>NUCLEOTIDE SEQUENCE [LARGE SCALE GENOMIC DNA]</scope>
    <source>
        <strain evidence="3">INPA 384B</strain>
    </source>
</reference>
<gene>
    <name evidence="2" type="ORF">HA482_15845</name>
</gene>
<protein>
    <submittedName>
        <fullName evidence="2">PEP-CTERM sorting domain-containing protein</fullName>
    </submittedName>
</protein>
<evidence type="ECO:0000259" key="1">
    <source>
        <dbReference type="PROSITE" id="PS51820"/>
    </source>
</evidence>
<evidence type="ECO:0000313" key="2">
    <source>
        <dbReference type="EMBL" id="MBC9979673.1"/>
    </source>
</evidence>
<dbReference type="NCBIfam" id="TIGR02595">
    <property type="entry name" value="PEP_CTERM"/>
    <property type="match status" value="1"/>
</dbReference>